<protein>
    <submittedName>
        <fullName evidence="1">Uncharacterized protein</fullName>
    </submittedName>
</protein>
<organism evidence="1 4">
    <name type="scientific">Arthrobacter bambusae</name>
    <dbReference type="NCBI Taxonomy" id="1338426"/>
    <lineage>
        <taxon>Bacteria</taxon>
        <taxon>Bacillati</taxon>
        <taxon>Actinomycetota</taxon>
        <taxon>Actinomycetes</taxon>
        <taxon>Micrococcales</taxon>
        <taxon>Micrococcaceae</taxon>
        <taxon>Arthrobacter</taxon>
    </lineage>
</organism>
<evidence type="ECO:0000313" key="4">
    <source>
        <dbReference type="Proteomes" id="UP001242995"/>
    </source>
</evidence>
<name>A0AAW8DIU7_9MICC</name>
<proteinExistence type="predicted"/>
<accession>A0AAW8DIU7</accession>
<dbReference type="AlphaFoldDB" id="A0AAW8DIU7"/>
<dbReference type="Proteomes" id="UP001242995">
    <property type="component" value="Unassembled WGS sequence"/>
</dbReference>
<dbReference type="Proteomes" id="UP001230951">
    <property type="component" value="Unassembled WGS sequence"/>
</dbReference>
<evidence type="ECO:0000313" key="1">
    <source>
        <dbReference type="EMBL" id="MDP9906718.1"/>
    </source>
</evidence>
<sequence length="38" mass="4319">TLSFQSLATPKFARQHWEAGTIHTHVLSYNPELSLHAE</sequence>
<evidence type="ECO:0000313" key="3">
    <source>
        <dbReference type="Proteomes" id="UP001230951"/>
    </source>
</evidence>
<reference evidence="1 3" key="1">
    <citation type="submission" date="2023-07" db="EMBL/GenBank/DDBJ databases">
        <title>Sorghum-associated microbial communities from plants grown in Nebraska, USA.</title>
        <authorList>
            <person name="Schachtman D."/>
        </authorList>
    </citation>
    <scope>NUCLEOTIDE SEQUENCE</scope>
    <source>
        <strain evidence="1">DS1006</strain>
        <strain evidence="2 3">DS1016</strain>
    </source>
</reference>
<gene>
    <name evidence="1" type="ORF">J2S90_003705</name>
    <name evidence="2" type="ORF">J2S93_003960</name>
</gene>
<evidence type="ECO:0000313" key="2">
    <source>
        <dbReference type="EMBL" id="MDQ0182507.1"/>
    </source>
</evidence>
<dbReference type="EMBL" id="JAUSRG010000014">
    <property type="protein sequence ID" value="MDP9906718.1"/>
    <property type="molecule type" value="Genomic_DNA"/>
</dbReference>
<keyword evidence="3" id="KW-1185">Reference proteome</keyword>
<comment type="caution">
    <text evidence="1">The sequence shown here is derived from an EMBL/GenBank/DDBJ whole genome shotgun (WGS) entry which is preliminary data.</text>
</comment>
<feature type="non-terminal residue" evidence="1">
    <location>
        <position position="1"/>
    </location>
</feature>
<dbReference type="EMBL" id="JAUSTF010000012">
    <property type="protein sequence ID" value="MDQ0182507.1"/>
    <property type="molecule type" value="Genomic_DNA"/>
</dbReference>